<dbReference type="Proteomes" id="UP000188605">
    <property type="component" value="Unassembled WGS sequence"/>
</dbReference>
<reference evidence="1" key="1">
    <citation type="submission" date="2016-08" db="EMBL/GenBank/DDBJ databases">
        <authorList>
            <person name="Ngugi D.K."/>
            <person name="Miyake S."/>
            <person name="Stingl U."/>
        </authorList>
    </citation>
    <scope>NUCLEOTIDE SEQUENCE</scope>
    <source>
        <strain evidence="1">SCG-B11WGA-EpuloA1</strain>
    </source>
</reference>
<accession>A0ACC8XHD2</accession>
<organism evidence="1 2">
    <name type="scientific">Candidatus Epulonipiscium fishelsonii</name>
    <dbReference type="NCBI Taxonomy" id="77094"/>
    <lineage>
        <taxon>Bacteria</taxon>
        <taxon>Bacillati</taxon>
        <taxon>Bacillota</taxon>
        <taxon>Clostridia</taxon>
        <taxon>Lachnospirales</taxon>
        <taxon>Lachnospiraceae</taxon>
        <taxon>Candidatus Epulonipiscium</taxon>
    </lineage>
</organism>
<comment type="caution">
    <text evidence="1">The sequence shown here is derived from an EMBL/GenBank/DDBJ whole genome shotgun (WGS) entry which is preliminary data.</text>
</comment>
<dbReference type="EMBL" id="LJDB01000001">
    <property type="protein sequence ID" value="ONI43023.1"/>
    <property type="molecule type" value="Genomic_DNA"/>
</dbReference>
<evidence type="ECO:0000313" key="2">
    <source>
        <dbReference type="Proteomes" id="UP000188605"/>
    </source>
</evidence>
<keyword evidence="2" id="KW-1185">Reference proteome</keyword>
<protein>
    <submittedName>
        <fullName evidence="1">Uncharacterized protein</fullName>
    </submittedName>
</protein>
<proteinExistence type="predicted"/>
<name>A0ACC8XHD2_9FIRM</name>
<gene>
    <name evidence="1" type="ORF">AN396_00235</name>
</gene>
<sequence length="375" mass="42829">MINILKVGILLIVTIASLEIASVSINHMVMKVQVREQTIVDALVKKQVEQKMKDIEQEIEIVLEQEDITIQTEEAHLQQEVVEVDPNTTYVEIESVIDSAPTRPLEIETKEQDLEILPENDSNNTEVVENNSILVEEQTLEVENLESLFEDASSSKYNIAKYLVDNYFLDGYVYYTKEQDPILKERKKWAHQMEVYIIDSLLPLMEPLKDLSNIKEYDFEPIKDNVIKIASDFDNTYGTIAVEDEIMEPIFKGTQQFFDKYVELVTIVQDVITSLEQTSNPALVFPILIKQLNQKILPSTKEILDVAFEVKDLTNQIYLQGVEGVDLLSTDQVVQIVFDSTKSMQQDVLSEFSSPKQSITTEQVLDIDDVLNNGI</sequence>
<evidence type="ECO:0000313" key="1">
    <source>
        <dbReference type="EMBL" id="ONI43023.1"/>
    </source>
</evidence>